<dbReference type="GO" id="GO:0005524">
    <property type="term" value="F:ATP binding"/>
    <property type="evidence" value="ECO:0007669"/>
    <property type="project" value="UniProtKB-KW"/>
</dbReference>
<dbReference type="InParanoid" id="D8PQG1"/>
<evidence type="ECO:0000256" key="3">
    <source>
        <dbReference type="ARBA" id="ARBA00012513"/>
    </source>
</evidence>
<dbReference type="PROSITE" id="PS51190">
    <property type="entry name" value="FATC"/>
    <property type="match status" value="1"/>
</dbReference>
<dbReference type="GO" id="GO:0005634">
    <property type="term" value="C:nucleus"/>
    <property type="evidence" value="ECO:0007669"/>
    <property type="project" value="UniProtKB-SubCell"/>
</dbReference>
<feature type="domain" description="FATC" evidence="16">
    <location>
        <begin position="1930"/>
        <end position="1962"/>
    </location>
</feature>
<dbReference type="InterPro" id="IPR011990">
    <property type="entry name" value="TPR-like_helical_dom_sf"/>
</dbReference>
<protein>
    <recommendedName>
        <fullName evidence="3">non-specific serine/threonine protein kinase</fullName>
        <ecNumber evidence="3">2.7.11.1</ecNumber>
    </recommendedName>
</protein>
<dbReference type="Gene3D" id="3.30.1010.10">
    <property type="entry name" value="Phosphatidylinositol 3-kinase Catalytic Subunit, Chain A, domain 4"/>
    <property type="match status" value="1"/>
</dbReference>
<dbReference type="VEuPathDB" id="FungiDB:SCHCODRAFT_02730130"/>
<dbReference type="Gene3D" id="1.25.40.10">
    <property type="entry name" value="Tetratricopeptide repeat domain"/>
    <property type="match status" value="1"/>
</dbReference>
<keyword evidence="8" id="KW-0418">Kinase</keyword>
<keyword evidence="7" id="KW-0227">DNA damage</keyword>
<evidence type="ECO:0000256" key="10">
    <source>
        <dbReference type="ARBA" id="ARBA00023204"/>
    </source>
</evidence>
<dbReference type="GO" id="GO:0006281">
    <property type="term" value="P:DNA repair"/>
    <property type="evidence" value="ECO:0007669"/>
    <property type="project" value="UniProtKB-KW"/>
</dbReference>
<organism evidence="18">
    <name type="scientific">Schizophyllum commune (strain H4-8 / FGSC 9210)</name>
    <name type="common">Split gill fungus</name>
    <dbReference type="NCBI Taxonomy" id="578458"/>
    <lineage>
        <taxon>Eukaryota</taxon>
        <taxon>Fungi</taxon>
        <taxon>Dikarya</taxon>
        <taxon>Basidiomycota</taxon>
        <taxon>Agaricomycotina</taxon>
        <taxon>Agaricomycetes</taxon>
        <taxon>Agaricomycetidae</taxon>
        <taxon>Agaricales</taxon>
        <taxon>Schizophyllaceae</taxon>
        <taxon>Schizophyllum</taxon>
    </lineage>
</organism>
<keyword evidence="9" id="KW-0067">ATP-binding</keyword>
<dbReference type="SMART" id="SM01343">
    <property type="entry name" value="FATC"/>
    <property type="match status" value="1"/>
</dbReference>
<evidence type="ECO:0000256" key="12">
    <source>
        <dbReference type="ARBA" id="ARBA00047899"/>
    </source>
</evidence>
<dbReference type="InterPro" id="IPR036940">
    <property type="entry name" value="PI3/4_kinase_cat_sf"/>
</dbReference>
<evidence type="ECO:0000259" key="14">
    <source>
        <dbReference type="PROSITE" id="PS50290"/>
    </source>
</evidence>
<feature type="domain" description="PI3K/PI4K catalytic" evidence="14">
    <location>
        <begin position="1617"/>
        <end position="1920"/>
    </location>
</feature>
<dbReference type="eggNOG" id="KOG0890">
    <property type="taxonomic scope" value="Eukaryota"/>
</dbReference>
<dbReference type="InterPro" id="IPR014009">
    <property type="entry name" value="PIK_FAT"/>
</dbReference>
<reference evidence="17 18" key="1">
    <citation type="journal article" date="2010" name="Nat. Biotechnol.">
        <title>Genome sequence of the model mushroom Schizophyllum commune.</title>
        <authorList>
            <person name="Ohm R.A."/>
            <person name="de Jong J.F."/>
            <person name="Lugones L.G."/>
            <person name="Aerts A."/>
            <person name="Kothe E."/>
            <person name="Stajich J.E."/>
            <person name="de Vries R.P."/>
            <person name="Record E."/>
            <person name="Levasseur A."/>
            <person name="Baker S.E."/>
            <person name="Bartholomew K.A."/>
            <person name="Coutinho P.M."/>
            <person name="Erdmann S."/>
            <person name="Fowler T.J."/>
            <person name="Gathman A.C."/>
            <person name="Lombard V."/>
            <person name="Henrissat B."/>
            <person name="Knabe N."/>
            <person name="Kuees U."/>
            <person name="Lilly W.W."/>
            <person name="Lindquist E."/>
            <person name="Lucas S."/>
            <person name="Magnuson J.K."/>
            <person name="Piumi F."/>
            <person name="Raudaskoski M."/>
            <person name="Salamov A."/>
            <person name="Schmutz J."/>
            <person name="Schwarze F.W.M.R."/>
            <person name="vanKuyk P.A."/>
            <person name="Horton J.S."/>
            <person name="Grigoriev I.V."/>
            <person name="Woesten H.A.B."/>
        </authorList>
    </citation>
    <scope>NUCLEOTIDE SEQUENCE [LARGE SCALE GENOMIC DNA]</scope>
    <source>
        <strain evidence="18">H4-8 / FGSC 9210</strain>
    </source>
</reference>
<evidence type="ECO:0000256" key="2">
    <source>
        <dbReference type="ARBA" id="ARBA00010769"/>
    </source>
</evidence>
<keyword evidence="18" id="KW-1185">Reference proteome</keyword>
<dbReference type="EMBL" id="GL377302">
    <property type="protein sequence ID" value="EFJ01689.1"/>
    <property type="molecule type" value="Genomic_DNA"/>
</dbReference>
<dbReference type="SMART" id="SM00802">
    <property type="entry name" value="UME"/>
    <property type="match status" value="1"/>
</dbReference>
<keyword evidence="4" id="KW-0723">Serine/threonine-protein kinase</keyword>
<keyword evidence="11" id="KW-0539">Nucleus</keyword>
<dbReference type="PROSITE" id="PS00916">
    <property type="entry name" value="PI3_4_KINASE_2"/>
    <property type="match status" value="1"/>
</dbReference>
<accession>D8PQG1</accession>
<dbReference type="Proteomes" id="UP000007431">
    <property type="component" value="Unassembled WGS sequence"/>
</dbReference>
<dbReference type="FunCoup" id="D8PQG1">
    <property type="interactions" value="551"/>
</dbReference>
<evidence type="ECO:0000256" key="1">
    <source>
        <dbReference type="ARBA" id="ARBA00004123"/>
    </source>
</evidence>
<evidence type="ECO:0000256" key="11">
    <source>
        <dbReference type="ARBA" id="ARBA00023242"/>
    </source>
</evidence>
<gene>
    <name evidence="17" type="ORF">SCHCODRAFT_12700</name>
</gene>
<keyword evidence="5" id="KW-0808">Transferase</keyword>
<dbReference type="SUPFAM" id="SSF48371">
    <property type="entry name" value="ARM repeat"/>
    <property type="match status" value="1"/>
</dbReference>
<dbReference type="STRING" id="578458.D8PQG1"/>
<dbReference type="InterPro" id="IPR018936">
    <property type="entry name" value="PI3/4_kinase_CS"/>
</dbReference>
<dbReference type="InterPro" id="IPR056802">
    <property type="entry name" value="ATR-like_M-HEAT"/>
</dbReference>
<evidence type="ECO:0000256" key="13">
    <source>
        <dbReference type="ARBA" id="ARBA00048679"/>
    </source>
</evidence>
<dbReference type="InterPro" id="IPR057564">
    <property type="entry name" value="HEAT_ATR"/>
</dbReference>
<dbReference type="InterPro" id="IPR011009">
    <property type="entry name" value="Kinase-like_dom_sf"/>
</dbReference>
<evidence type="ECO:0000313" key="17">
    <source>
        <dbReference type="EMBL" id="EFJ01689.1"/>
    </source>
</evidence>
<dbReference type="Pfam" id="PF25030">
    <property type="entry name" value="M-HEAT_ATR"/>
    <property type="match status" value="1"/>
</dbReference>
<comment type="catalytic activity">
    <reaction evidence="12">
        <text>L-threonyl-[protein] + ATP = O-phospho-L-threonyl-[protein] + ADP + H(+)</text>
        <dbReference type="Rhea" id="RHEA:46608"/>
        <dbReference type="Rhea" id="RHEA-COMP:11060"/>
        <dbReference type="Rhea" id="RHEA-COMP:11605"/>
        <dbReference type="ChEBI" id="CHEBI:15378"/>
        <dbReference type="ChEBI" id="CHEBI:30013"/>
        <dbReference type="ChEBI" id="CHEBI:30616"/>
        <dbReference type="ChEBI" id="CHEBI:61977"/>
        <dbReference type="ChEBI" id="CHEBI:456216"/>
        <dbReference type="EC" id="2.7.11.1"/>
    </reaction>
</comment>
<dbReference type="CDD" id="cd00892">
    <property type="entry name" value="PIKKc_ATR"/>
    <property type="match status" value="1"/>
</dbReference>
<name>D8PQG1_SCHCM</name>
<dbReference type="GO" id="GO:0000723">
    <property type="term" value="P:telomere maintenance"/>
    <property type="evidence" value="ECO:0007669"/>
    <property type="project" value="TreeGrafter"/>
</dbReference>
<dbReference type="InterPro" id="IPR003152">
    <property type="entry name" value="FATC_dom"/>
</dbReference>
<dbReference type="InterPro" id="IPR003151">
    <property type="entry name" value="PIK-rel_kinase_FAT"/>
</dbReference>
<sequence>MQLVHSKPVSNWRADVQTLVQEIVSPQEIAWMDDDAEDAVYVRRAIKEVQIRLKKDKAPQTIAARMAVAKRLARLPCLLAHCDGTDCESHIDPAASCVHRLLPVLAHLCDPCEEEITPALKRAVLDPLASFLKHHSCDTPASLEQPTRTVMYGLVDKDRGVRMAAGRAMKALFAVYDAGGMATARIMTPIFDDIYRIANQGKAPITETLLLSVCAATKAASAEILGQGFCFLIAQLARQNPMIKGIAFTQIQSMARHQNSHPYKLYLAHIQRIAPYVAFRVCSQPSLIVEVCKVFEVQRSDFITVSHPYTLPHLFAAREGEVIEQLFTMSGGLRQQLLNTASLILARIFRASTMERTEEAIQFLIAFCEKHAEGEGANLQNIVRIYEVSTLTELVVDLGSSDEETREIGADAIVRLQEVLGEGRLEQHVWLKNKMLGVISCVGNMLQDKSGKKTAEQKRMILRGLGAFISRVGPAIRHIAPQIMACYQSVISAPELTEATLESWLIFLQTLEWADIGEVVGTTSSTFVLNWPSFTPGARQIVRQALEYLVPAGENTLGPALRECADFSAVEELKDIQRRLDGLKMHMPASEKLDAILARAVSLNMTVALQAHLELRSFATMNKAFFARLASGDMFDPLIGQALYALITSACRNGDDNGQIRALAFECMGIIGAMDPDRCELPPVETSMIVMKDFEDEDEAIAFVISLLQNLLVVTFRTATDTSFQNTVAFIIQELMKFCKFVPELVSVDRGGPVSIKVRNRWNSLPKFVSEVITPYLDGRLGIGGNAAGSDAIDLPVYSRKAEYREWMQHLSFQLIERITQETASRIFYPFRLCIRHHDVVIPHHLLPHLVLHLLISGTENDIDFVMGEIIAVLEDVANPESRSTPEKRLLSAQAVFMLLDHLNKWIRLTRQDIAKRKKMDPRSRKTTVLKVEGWLVRVDSALSAINEKLMAEAALESRSYARALMGFERLTRTLRERNMTHPDLPTYYERLHELYSHLDEPDGMEGVSTLILSPSLEHQIREHESTGRWTSAQSCWEVRLQQSPDDITFHLGLLRCLRNLGHYDTLRTHVRGVLVRHPEWESTLAGYAVESAWMVGAWDDVAALTSGTTTNAPQILIAKVMLAMREDDAAQVNAALEIARAALGRTVVAAGVSGYRRSYEATLDLHMTHELELIYRTLRDDDSVRRRHSMANLMHELSTRLDATLPAFRIREPILSMRRAAFSMDPNADSNASDQVGRLWLSSSKIARKAGQWQTAYSALLQAQQSKAPYSFIESAKYVKAIGEPLRALQELENSMKLIGILDDNMYDLTVDQSELKAIKAKAHLLRARWMNESDRYDPSTILKGYTKATDFSPQWENGQFRLGQFHDNAYKDVLENTPRMCRMLFHVVKAFAKAMRFGSKYIYQTVPRLLTIWLDISDKPEVLASTATEKPRAEPVIIDVFRDMCQSVEDAIKKVPAYKWYTAFPQIVSRIGLQNGQAYQMLSSLVCKVISEYPNQALWLFASVVKSKQELRRTRGREIMAKLRHMPSGGRSHLAQIIASSELMTTNLLRVCEYGVDKATSSLSLSKQFPELNKIGHSNLIIPLQESMTVSLPPASSDDASHKPFPDELPTFNGFNDEIDVMATLAKPRKITIRGSDGHTYMFLGKPKDDLRKDARLMDLFAMINKLFKADSESRRRQLQIRTYGVITLNEECGFIQWVPNVTPIRPILTKLWASRGIPAYVSRQSDGYQHRAHTCALQYPPVFHEHFLETFPEPTAWLTSRLNFSHTSAVMSMVGYILGLGDRHLENILLDINTGQAIHVDFNCLFEKGKALTVPELVPFRLTQNIVDAMGVTGVEGFYRISCEVTMKILRNNKDSIMSVLDAFIHDPLVEWEEDKRNLARRQERQKNANAIRAKTDLNALAHNALGLIGRKLQGEIQDKRDSSLWKEVSTGKLVQSLIEEATSPTNLGRMYPGWGPWA</sequence>
<comment type="similarity">
    <text evidence="2">Belongs to the PI3/PI4-kinase family. ATM subfamily.</text>
</comment>
<dbReference type="PANTHER" id="PTHR11139">
    <property type="entry name" value="ATAXIA TELANGIECTASIA MUTATED ATM -RELATED"/>
    <property type="match status" value="1"/>
</dbReference>
<dbReference type="PANTHER" id="PTHR11139:SF125">
    <property type="entry name" value="SERINE_THREONINE-PROTEIN KINASE MEC1"/>
    <property type="match status" value="1"/>
</dbReference>
<proteinExistence type="inferred from homology"/>
<comment type="catalytic activity">
    <reaction evidence="13">
        <text>L-seryl-[protein] + ATP = O-phospho-L-seryl-[protein] + ADP + H(+)</text>
        <dbReference type="Rhea" id="RHEA:17989"/>
        <dbReference type="Rhea" id="RHEA-COMP:9863"/>
        <dbReference type="Rhea" id="RHEA-COMP:11604"/>
        <dbReference type="ChEBI" id="CHEBI:15378"/>
        <dbReference type="ChEBI" id="CHEBI:29999"/>
        <dbReference type="ChEBI" id="CHEBI:30616"/>
        <dbReference type="ChEBI" id="CHEBI:83421"/>
        <dbReference type="ChEBI" id="CHEBI:456216"/>
        <dbReference type="EC" id="2.7.11.1"/>
    </reaction>
</comment>
<dbReference type="EC" id="2.7.11.1" evidence="3"/>
<evidence type="ECO:0000256" key="6">
    <source>
        <dbReference type="ARBA" id="ARBA00022741"/>
    </source>
</evidence>
<dbReference type="PROSITE" id="PS50290">
    <property type="entry name" value="PI3_4_KINASE_3"/>
    <property type="match status" value="1"/>
</dbReference>
<dbReference type="GO" id="GO:0004674">
    <property type="term" value="F:protein serine/threonine kinase activity"/>
    <property type="evidence" value="ECO:0007669"/>
    <property type="project" value="UniProtKB-KW"/>
</dbReference>
<dbReference type="GO" id="GO:0000077">
    <property type="term" value="P:DNA damage checkpoint signaling"/>
    <property type="evidence" value="ECO:0007669"/>
    <property type="project" value="TreeGrafter"/>
</dbReference>
<dbReference type="InterPro" id="IPR000403">
    <property type="entry name" value="PI3/4_kinase_cat_dom"/>
</dbReference>
<evidence type="ECO:0000256" key="5">
    <source>
        <dbReference type="ARBA" id="ARBA00022679"/>
    </source>
</evidence>
<feature type="domain" description="FAT" evidence="15">
    <location>
        <begin position="950"/>
        <end position="1509"/>
    </location>
</feature>
<evidence type="ECO:0000256" key="7">
    <source>
        <dbReference type="ARBA" id="ARBA00022763"/>
    </source>
</evidence>
<dbReference type="Pfam" id="PF08064">
    <property type="entry name" value="UME"/>
    <property type="match status" value="1"/>
</dbReference>
<dbReference type="InterPro" id="IPR050517">
    <property type="entry name" value="DDR_Repair_Kinase"/>
</dbReference>
<dbReference type="GO" id="GO:0005694">
    <property type="term" value="C:chromosome"/>
    <property type="evidence" value="ECO:0007669"/>
    <property type="project" value="TreeGrafter"/>
</dbReference>
<evidence type="ECO:0000256" key="9">
    <source>
        <dbReference type="ARBA" id="ARBA00022840"/>
    </source>
</evidence>
<evidence type="ECO:0000259" key="16">
    <source>
        <dbReference type="PROSITE" id="PS51190"/>
    </source>
</evidence>
<evidence type="ECO:0000259" key="15">
    <source>
        <dbReference type="PROSITE" id="PS51189"/>
    </source>
</evidence>
<dbReference type="HOGENOM" id="CLU_000178_2_8_1"/>
<dbReference type="Pfam" id="PF02259">
    <property type="entry name" value="FAT"/>
    <property type="match status" value="1"/>
</dbReference>
<dbReference type="Pfam" id="PF00454">
    <property type="entry name" value="PI3_PI4_kinase"/>
    <property type="match status" value="1"/>
</dbReference>
<evidence type="ECO:0000313" key="18">
    <source>
        <dbReference type="Proteomes" id="UP000007431"/>
    </source>
</evidence>
<dbReference type="PROSITE" id="PS51189">
    <property type="entry name" value="FAT"/>
    <property type="match status" value="1"/>
</dbReference>
<keyword evidence="10" id="KW-0234">DNA repair</keyword>
<evidence type="ECO:0000256" key="8">
    <source>
        <dbReference type="ARBA" id="ARBA00022777"/>
    </source>
</evidence>
<dbReference type="InterPro" id="IPR012993">
    <property type="entry name" value="UME"/>
</dbReference>
<dbReference type="SUPFAM" id="SSF56112">
    <property type="entry name" value="Protein kinase-like (PK-like)"/>
    <property type="match status" value="1"/>
</dbReference>
<dbReference type="Pfam" id="PF02260">
    <property type="entry name" value="FATC"/>
    <property type="match status" value="1"/>
</dbReference>
<dbReference type="Pfam" id="PF23593">
    <property type="entry name" value="HEAT_ATR"/>
    <property type="match status" value="1"/>
</dbReference>
<dbReference type="SMART" id="SM00146">
    <property type="entry name" value="PI3Kc"/>
    <property type="match status" value="1"/>
</dbReference>
<comment type="subcellular location">
    <subcellularLocation>
        <location evidence="1">Nucleus</location>
    </subcellularLocation>
</comment>
<evidence type="ECO:0000256" key="4">
    <source>
        <dbReference type="ARBA" id="ARBA00022527"/>
    </source>
</evidence>
<dbReference type="OMA" id="NWLDESN"/>
<dbReference type="KEGG" id="scm:SCHCO_02730130"/>
<dbReference type="OrthoDB" id="381190at2759"/>
<dbReference type="InterPro" id="IPR016024">
    <property type="entry name" value="ARM-type_fold"/>
</dbReference>
<dbReference type="Gene3D" id="1.10.1070.11">
    <property type="entry name" value="Phosphatidylinositol 3-/4-kinase, catalytic domain"/>
    <property type="match status" value="1"/>
</dbReference>
<dbReference type="GeneID" id="9587862"/>
<dbReference type="RefSeq" id="XP_003036591.1">
    <property type="nucleotide sequence ID" value="XM_003036545.1"/>
</dbReference>
<keyword evidence="6" id="KW-0547">Nucleotide-binding</keyword>